<dbReference type="Gene3D" id="3.40.30.10">
    <property type="entry name" value="Glutaredoxin"/>
    <property type="match status" value="1"/>
</dbReference>
<proteinExistence type="predicted"/>
<dbReference type="SUPFAM" id="SSF52833">
    <property type="entry name" value="Thioredoxin-like"/>
    <property type="match status" value="1"/>
</dbReference>
<protein>
    <submittedName>
        <fullName evidence="7">Peroxiredoxin</fullName>
    </submittedName>
</protein>
<dbReference type="InterPro" id="IPR036249">
    <property type="entry name" value="Thioredoxin-like_sf"/>
</dbReference>
<evidence type="ECO:0000313" key="8">
    <source>
        <dbReference type="Proteomes" id="UP000281955"/>
    </source>
</evidence>
<comment type="caution">
    <text evidence="7">The sequence shown here is derived from an EMBL/GenBank/DDBJ whole genome shotgun (WGS) entry which is preliminary data.</text>
</comment>
<gene>
    <name evidence="7" type="ORF">CLV35_2464</name>
</gene>
<keyword evidence="8" id="KW-1185">Reference proteome</keyword>
<feature type="domain" description="Thioredoxin" evidence="6">
    <location>
        <begin position="1"/>
        <end position="150"/>
    </location>
</feature>
<evidence type="ECO:0000256" key="4">
    <source>
        <dbReference type="ARBA" id="ARBA00023284"/>
    </source>
</evidence>
<dbReference type="InterPro" id="IPR013766">
    <property type="entry name" value="Thioredoxin_domain"/>
</dbReference>
<dbReference type="InterPro" id="IPR000866">
    <property type="entry name" value="AhpC/TSA"/>
</dbReference>
<dbReference type="PANTHER" id="PTHR43110:SF1">
    <property type="entry name" value="THIOL PEROXIDASE"/>
    <property type="match status" value="1"/>
</dbReference>
<dbReference type="EMBL" id="RBWV01000012">
    <property type="protein sequence ID" value="RKS73968.1"/>
    <property type="molecule type" value="Genomic_DNA"/>
</dbReference>
<dbReference type="GO" id="GO:0004601">
    <property type="term" value="F:peroxidase activity"/>
    <property type="evidence" value="ECO:0007669"/>
    <property type="project" value="UniProtKB-KW"/>
</dbReference>
<evidence type="ECO:0000256" key="1">
    <source>
        <dbReference type="ARBA" id="ARBA00022559"/>
    </source>
</evidence>
<dbReference type="PIRSF" id="PIRSF000239">
    <property type="entry name" value="AHPC"/>
    <property type="match status" value="1"/>
</dbReference>
<dbReference type="InterPro" id="IPR050455">
    <property type="entry name" value="Tpx_Peroxidase_subfamily"/>
</dbReference>
<feature type="active site" description="Cysteine sulfenic acid (-SOH) intermediate; for peroxidase activity" evidence="5">
    <location>
        <position position="43"/>
    </location>
</feature>
<keyword evidence="3" id="KW-0560">Oxidoreductase</keyword>
<name>A0A420XP50_9ACTN</name>
<dbReference type="PROSITE" id="PS51352">
    <property type="entry name" value="THIOREDOXIN_2"/>
    <property type="match status" value="1"/>
</dbReference>
<accession>A0A420XP50</accession>
<keyword evidence="4" id="KW-0676">Redox-active center</keyword>
<evidence type="ECO:0000256" key="3">
    <source>
        <dbReference type="ARBA" id="ARBA00023002"/>
    </source>
</evidence>
<keyword evidence="1" id="KW-0575">Peroxidase</keyword>
<organism evidence="7 8">
    <name type="scientific">Motilibacter peucedani</name>
    <dbReference type="NCBI Taxonomy" id="598650"/>
    <lineage>
        <taxon>Bacteria</taxon>
        <taxon>Bacillati</taxon>
        <taxon>Actinomycetota</taxon>
        <taxon>Actinomycetes</taxon>
        <taxon>Motilibacterales</taxon>
        <taxon>Motilibacteraceae</taxon>
        <taxon>Motilibacter</taxon>
    </lineage>
</organism>
<dbReference type="OrthoDB" id="9812811at2"/>
<reference evidence="7 8" key="1">
    <citation type="submission" date="2018-10" db="EMBL/GenBank/DDBJ databases">
        <title>Genomic Encyclopedia of Archaeal and Bacterial Type Strains, Phase II (KMG-II): from individual species to whole genera.</title>
        <authorList>
            <person name="Goeker M."/>
        </authorList>
    </citation>
    <scope>NUCLEOTIDE SEQUENCE [LARGE SCALE GENOMIC DNA]</scope>
    <source>
        <strain evidence="7 8">RP-AC37</strain>
    </source>
</reference>
<dbReference type="PANTHER" id="PTHR43110">
    <property type="entry name" value="THIOL PEROXIDASE"/>
    <property type="match status" value="1"/>
</dbReference>
<evidence type="ECO:0000313" key="7">
    <source>
        <dbReference type="EMBL" id="RKS73968.1"/>
    </source>
</evidence>
<dbReference type="InterPro" id="IPR024706">
    <property type="entry name" value="Peroxiredoxin_AhpC-typ"/>
</dbReference>
<evidence type="ECO:0000259" key="6">
    <source>
        <dbReference type="PROSITE" id="PS51352"/>
    </source>
</evidence>
<dbReference type="RefSeq" id="WP_121193751.1">
    <property type="nucleotide sequence ID" value="NZ_RBWV01000012.1"/>
</dbReference>
<sequence>MRLGDPAPAFTLEDTHGTPVSLASLRGTRVLLVFFPHAFTPVCTGEVAELDGLREALAGHGVRVLGVSCDPAPALRAFAEQQGFGFDLLSDFWPHGAAARSYGVFGEARGIAGRGSFLVDEDGLLRWSVLSSGGEPRDAAGYLAAAAALG</sequence>
<dbReference type="Proteomes" id="UP000281955">
    <property type="component" value="Unassembled WGS sequence"/>
</dbReference>
<dbReference type="InParanoid" id="A0A420XP50"/>
<evidence type="ECO:0000256" key="2">
    <source>
        <dbReference type="ARBA" id="ARBA00022862"/>
    </source>
</evidence>
<dbReference type="Pfam" id="PF00578">
    <property type="entry name" value="AhpC-TSA"/>
    <property type="match status" value="1"/>
</dbReference>
<dbReference type="CDD" id="cd03018">
    <property type="entry name" value="PRX_AhpE_like"/>
    <property type="match status" value="1"/>
</dbReference>
<dbReference type="AlphaFoldDB" id="A0A420XP50"/>
<evidence type="ECO:0000256" key="5">
    <source>
        <dbReference type="PIRSR" id="PIRSR000239-1"/>
    </source>
</evidence>
<keyword evidence="2" id="KW-0049">Antioxidant</keyword>